<sequence>MCVCLSTSNVAASCQQYHEVDDQHKFDVYLGGRFPLFSTSLIGDDSK</sequence>
<reference evidence="2" key="1">
    <citation type="submission" date="2011-08" db="EMBL/GenBank/DDBJ databases">
        <authorList>
            <person name="Rombauts S."/>
        </authorList>
    </citation>
    <scope>NUCLEOTIDE SEQUENCE</scope>
    <source>
        <strain evidence="2">London</strain>
    </source>
</reference>
<dbReference type="Proteomes" id="UP000015104">
    <property type="component" value="Unassembled WGS sequence"/>
</dbReference>
<keyword evidence="2" id="KW-1185">Reference proteome</keyword>
<dbReference type="EnsemblMetazoa" id="tetur12g01340.1">
    <property type="protein sequence ID" value="tetur12g01340.1"/>
    <property type="gene ID" value="tetur12g01340"/>
</dbReference>
<dbReference type="HOGENOM" id="CLU_3176008_0_0_1"/>
<evidence type="ECO:0000313" key="1">
    <source>
        <dbReference type="EnsemblMetazoa" id="tetur12g01340.1"/>
    </source>
</evidence>
<name>T1KIH1_TETUR</name>
<dbReference type="EMBL" id="CAEY01000113">
    <property type="status" value="NOT_ANNOTATED_CDS"/>
    <property type="molecule type" value="Genomic_DNA"/>
</dbReference>
<proteinExistence type="predicted"/>
<protein>
    <submittedName>
        <fullName evidence="1">Uncharacterized protein</fullName>
    </submittedName>
</protein>
<evidence type="ECO:0000313" key="2">
    <source>
        <dbReference type="Proteomes" id="UP000015104"/>
    </source>
</evidence>
<dbReference type="AlphaFoldDB" id="T1KIH1"/>
<reference evidence="1" key="2">
    <citation type="submission" date="2015-06" db="UniProtKB">
        <authorList>
            <consortium name="EnsemblMetazoa"/>
        </authorList>
    </citation>
    <scope>IDENTIFICATION</scope>
</reference>
<accession>T1KIH1</accession>
<organism evidence="1 2">
    <name type="scientific">Tetranychus urticae</name>
    <name type="common">Two-spotted spider mite</name>
    <dbReference type="NCBI Taxonomy" id="32264"/>
    <lineage>
        <taxon>Eukaryota</taxon>
        <taxon>Metazoa</taxon>
        <taxon>Ecdysozoa</taxon>
        <taxon>Arthropoda</taxon>
        <taxon>Chelicerata</taxon>
        <taxon>Arachnida</taxon>
        <taxon>Acari</taxon>
        <taxon>Acariformes</taxon>
        <taxon>Trombidiformes</taxon>
        <taxon>Prostigmata</taxon>
        <taxon>Eleutherengona</taxon>
        <taxon>Raphignathae</taxon>
        <taxon>Tetranychoidea</taxon>
        <taxon>Tetranychidae</taxon>
        <taxon>Tetranychus</taxon>
    </lineage>
</organism>